<protein>
    <recommendedName>
        <fullName evidence="2">TOD1/MUCI70 glycosyltransferase-like domain-containing protein</fullName>
    </recommendedName>
</protein>
<dbReference type="AlphaFoldDB" id="D8QYM0"/>
<evidence type="ECO:0000256" key="1">
    <source>
        <dbReference type="SAM" id="MobiDB-lite"/>
    </source>
</evidence>
<organism evidence="4">
    <name type="scientific">Selaginella moellendorffii</name>
    <name type="common">Spikemoss</name>
    <dbReference type="NCBI Taxonomy" id="88036"/>
    <lineage>
        <taxon>Eukaryota</taxon>
        <taxon>Viridiplantae</taxon>
        <taxon>Streptophyta</taxon>
        <taxon>Embryophyta</taxon>
        <taxon>Tracheophyta</taxon>
        <taxon>Lycopodiopsida</taxon>
        <taxon>Selaginellales</taxon>
        <taxon>Selaginellaceae</taxon>
        <taxon>Selaginella</taxon>
    </lineage>
</organism>
<dbReference type="PANTHER" id="PTHR12956:SF38">
    <property type="entry name" value="HEXOSYLTRANSFERASE MUCI70-RELATED"/>
    <property type="match status" value="1"/>
</dbReference>
<evidence type="ECO:0000313" key="4">
    <source>
        <dbReference type="Proteomes" id="UP000001514"/>
    </source>
</evidence>
<feature type="domain" description="TOD1/MUCI70 glycosyltransferase-like" evidence="2">
    <location>
        <begin position="64"/>
        <end position="375"/>
    </location>
</feature>
<dbReference type="EMBL" id="GL377569">
    <property type="protein sequence ID" value="EFJ34641.1"/>
    <property type="molecule type" value="Genomic_DNA"/>
</dbReference>
<gene>
    <name evidence="3" type="ORF">SELMODRAFT_62660</name>
</gene>
<dbReference type="KEGG" id="smo:SELMODRAFT_62660"/>
<dbReference type="eggNOG" id="ENOG502QV59">
    <property type="taxonomic scope" value="Eukaryota"/>
</dbReference>
<dbReference type="InterPro" id="IPR006852">
    <property type="entry name" value="TOD1_MUCI70"/>
</dbReference>
<dbReference type="STRING" id="88036.D8QYM0"/>
<sequence length="395" mass="45237">PPTSFLDPPLPHGHPCESFTMPPPPADKKRTGPRPCPVCYLPVEEAKKLYPPSGVFPSLIVQNLTYVREDASTAATSPGSAFGGHPTLEDRKRSHKIEESMHLYCGFARGIKPGVGSGFDIDEFDLYDMEKCHGIVVISAIFGNYDPLQQPKHISEHSKKNVCFFMFVDEETQAAIIKRGGSYSRTKKVGLWRVVTVHNIPYLDPRRTGKIPKLLSHRLFPNARFSLWIDGKLELVVDPYQIMERFLWRTHDTFAISKHYKRFDVFTEAEANKLARKYNNASIDAQVNFYRKEGLVPYTTAKLPIVSDVPEGCVIVREHTPLTNLFTCLWFNEVDRFTSRDQISFGIVRDKIMAQVPWRINMFLDCQRRNFVVQQGYHRDVIEQRRASSRRPPAP</sequence>
<dbReference type="FunCoup" id="D8QYM0">
    <property type="interactions" value="1990"/>
</dbReference>
<evidence type="ECO:0000313" key="3">
    <source>
        <dbReference type="EMBL" id="EFJ34641.1"/>
    </source>
</evidence>
<name>D8QYM0_SELML</name>
<dbReference type="Proteomes" id="UP000001514">
    <property type="component" value="Unassembled WGS sequence"/>
</dbReference>
<dbReference type="PANTHER" id="PTHR12956">
    <property type="entry name" value="ALKALINE CERAMIDASE-RELATED"/>
    <property type="match status" value="1"/>
</dbReference>
<dbReference type="Pfam" id="PF04765">
    <property type="entry name" value="TOD1_MUCI70"/>
    <property type="match status" value="1"/>
</dbReference>
<dbReference type="InterPro" id="IPR048354">
    <property type="entry name" value="TOD1_MUCI70_glycTrfase_dom"/>
</dbReference>
<feature type="region of interest" description="Disordered" evidence="1">
    <location>
        <begin position="1"/>
        <end position="31"/>
    </location>
</feature>
<accession>D8QYM0</accession>
<evidence type="ECO:0000259" key="2">
    <source>
        <dbReference type="Pfam" id="PF04765"/>
    </source>
</evidence>
<feature type="non-terminal residue" evidence="3">
    <location>
        <position position="1"/>
    </location>
</feature>
<feature type="non-terminal residue" evidence="3">
    <location>
        <position position="395"/>
    </location>
</feature>
<dbReference type="InParanoid" id="D8QYM0"/>
<dbReference type="HOGENOM" id="CLU_027685_3_0_1"/>
<proteinExistence type="predicted"/>
<feature type="compositionally biased region" description="Pro residues" evidence="1">
    <location>
        <begin position="1"/>
        <end position="12"/>
    </location>
</feature>
<keyword evidence="4" id="KW-1185">Reference proteome</keyword>
<reference evidence="3 4" key="1">
    <citation type="journal article" date="2011" name="Science">
        <title>The Selaginella genome identifies genetic changes associated with the evolution of vascular plants.</title>
        <authorList>
            <person name="Banks J.A."/>
            <person name="Nishiyama T."/>
            <person name="Hasebe M."/>
            <person name="Bowman J.L."/>
            <person name="Gribskov M."/>
            <person name="dePamphilis C."/>
            <person name="Albert V.A."/>
            <person name="Aono N."/>
            <person name="Aoyama T."/>
            <person name="Ambrose B.A."/>
            <person name="Ashton N.W."/>
            <person name="Axtell M.J."/>
            <person name="Barker E."/>
            <person name="Barker M.S."/>
            <person name="Bennetzen J.L."/>
            <person name="Bonawitz N.D."/>
            <person name="Chapple C."/>
            <person name="Cheng C."/>
            <person name="Correa L.G."/>
            <person name="Dacre M."/>
            <person name="DeBarry J."/>
            <person name="Dreyer I."/>
            <person name="Elias M."/>
            <person name="Engstrom E.M."/>
            <person name="Estelle M."/>
            <person name="Feng L."/>
            <person name="Finet C."/>
            <person name="Floyd S.K."/>
            <person name="Frommer W.B."/>
            <person name="Fujita T."/>
            <person name="Gramzow L."/>
            <person name="Gutensohn M."/>
            <person name="Harholt J."/>
            <person name="Hattori M."/>
            <person name="Heyl A."/>
            <person name="Hirai T."/>
            <person name="Hiwatashi Y."/>
            <person name="Ishikawa M."/>
            <person name="Iwata M."/>
            <person name="Karol K.G."/>
            <person name="Koehler B."/>
            <person name="Kolukisaoglu U."/>
            <person name="Kubo M."/>
            <person name="Kurata T."/>
            <person name="Lalonde S."/>
            <person name="Li K."/>
            <person name="Li Y."/>
            <person name="Litt A."/>
            <person name="Lyons E."/>
            <person name="Manning G."/>
            <person name="Maruyama T."/>
            <person name="Michael T.P."/>
            <person name="Mikami K."/>
            <person name="Miyazaki S."/>
            <person name="Morinaga S."/>
            <person name="Murata T."/>
            <person name="Mueller-Roeber B."/>
            <person name="Nelson D.R."/>
            <person name="Obara M."/>
            <person name="Oguri Y."/>
            <person name="Olmstead R.G."/>
            <person name="Onodera N."/>
            <person name="Petersen B.L."/>
            <person name="Pils B."/>
            <person name="Prigge M."/>
            <person name="Rensing S.A."/>
            <person name="Riano-Pachon D.M."/>
            <person name="Roberts A.W."/>
            <person name="Sato Y."/>
            <person name="Scheller H.V."/>
            <person name="Schulz B."/>
            <person name="Schulz C."/>
            <person name="Shakirov E.V."/>
            <person name="Shibagaki N."/>
            <person name="Shinohara N."/>
            <person name="Shippen D.E."/>
            <person name="Soerensen I."/>
            <person name="Sotooka R."/>
            <person name="Sugimoto N."/>
            <person name="Sugita M."/>
            <person name="Sumikawa N."/>
            <person name="Tanurdzic M."/>
            <person name="Theissen G."/>
            <person name="Ulvskov P."/>
            <person name="Wakazuki S."/>
            <person name="Weng J.K."/>
            <person name="Willats W.W."/>
            <person name="Wipf D."/>
            <person name="Wolf P.G."/>
            <person name="Yang L."/>
            <person name="Zimmer A.D."/>
            <person name="Zhu Q."/>
            <person name="Mitros T."/>
            <person name="Hellsten U."/>
            <person name="Loque D."/>
            <person name="Otillar R."/>
            <person name="Salamov A."/>
            <person name="Schmutz J."/>
            <person name="Shapiro H."/>
            <person name="Lindquist E."/>
            <person name="Lucas S."/>
            <person name="Rokhsar D."/>
            <person name="Grigoriev I.V."/>
        </authorList>
    </citation>
    <scope>NUCLEOTIDE SEQUENCE [LARGE SCALE GENOMIC DNA]</scope>
</reference>
<dbReference type="Gramene" id="EFJ34641">
    <property type="protein sequence ID" value="EFJ34641"/>
    <property type="gene ID" value="SELMODRAFT_62660"/>
</dbReference>
<dbReference type="OMA" id="FANFTHH"/>